<dbReference type="NCBIfam" id="TIGR00945">
    <property type="entry name" value="tatC"/>
    <property type="match status" value="1"/>
</dbReference>
<feature type="transmembrane region" description="Helical" evidence="5">
    <location>
        <begin position="152"/>
        <end position="180"/>
    </location>
</feature>
<dbReference type="PANTHER" id="PTHR30371">
    <property type="entry name" value="SEC-INDEPENDENT PROTEIN TRANSLOCASE PROTEIN TATC"/>
    <property type="match status" value="1"/>
</dbReference>
<feature type="transmembrane region" description="Helical" evidence="5">
    <location>
        <begin position="66"/>
        <end position="84"/>
    </location>
</feature>
<evidence type="ECO:0000256" key="5">
    <source>
        <dbReference type="HAMAP-Rule" id="MF_00902"/>
    </source>
</evidence>
<keyword evidence="2 5" id="KW-0812">Transmembrane</keyword>
<comment type="similarity">
    <text evidence="5">Belongs to the TatC family.</text>
</comment>
<dbReference type="KEGG" id="cpor:BED41_01240"/>
<evidence type="ECO:0000313" key="7">
    <source>
        <dbReference type="Proteomes" id="UP000093044"/>
    </source>
</evidence>
<keyword evidence="7" id="KW-1185">Reference proteome</keyword>
<feature type="transmembrane region" description="Helical" evidence="5">
    <location>
        <begin position="192"/>
        <end position="208"/>
    </location>
</feature>
<dbReference type="GO" id="GO:0065002">
    <property type="term" value="P:intracellular protein transmembrane transport"/>
    <property type="evidence" value="ECO:0007669"/>
    <property type="project" value="TreeGrafter"/>
</dbReference>
<dbReference type="GO" id="GO:0033281">
    <property type="term" value="C:TAT protein transport complex"/>
    <property type="evidence" value="ECO:0007669"/>
    <property type="project" value="UniProtKB-UniRule"/>
</dbReference>
<organism evidence="6 7">
    <name type="scientific">Cloacibacillus porcorum</name>
    <dbReference type="NCBI Taxonomy" id="1197717"/>
    <lineage>
        <taxon>Bacteria</taxon>
        <taxon>Thermotogati</taxon>
        <taxon>Synergistota</taxon>
        <taxon>Synergistia</taxon>
        <taxon>Synergistales</taxon>
        <taxon>Synergistaceae</taxon>
        <taxon>Cloacibacillus</taxon>
    </lineage>
</organism>
<comment type="caution">
    <text evidence="5">Lacks conserved residue(s) required for the propagation of feature annotation.</text>
</comment>
<proteinExistence type="inferred from homology"/>
<evidence type="ECO:0000313" key="6">
    <source>
        <dbReference type="EMBL" id="ANZ43841.1"/>
    </source>
</evidence>
<keyword evidence="5" id="KW-0653">Protein transport</keyword>
<feature type="transmembrane region" description="Helical" evidence="5">
    <location>
        <begin position="20"/>
        <end position="46"/>
    </location>
</feature>
<dbReference type="InterPro" id="IPR002033">
    <property type="entry name" value="TatC"/>
</dbReference>
<dbReference type="OrthoDB" id="9777044at2"/>
<keyword evidence="3 5" id="KW-1133">Transmembrane helix</keyword>
<feature type="transmembrane region" description="Helical" evidence="5">
    <location>
        <begin position="105"/>
        <end position="132"/>
    </location>
</feature>
<dbReference type="GeneID" id="83056475"/>
<keyword evidence="5" id="KW-1003">Cell membrane</keyword>
<comment type="subcellular location">
    <subcellularLocation>
        <location evidence="5">Cell membrane</location>
        <topology evidence="5">Multi-pass membrane protein</topology>
    </subcellularLocation>
    <subcellularLocation>
        <location evidence="1">Membrane</location>
        <topology evidence="1">Multi-pass membrane protein</topology>
    </subcellularLocation>
</comment>
<dbReference type="GO" id="GO:0043953">
    <property type="term" value="P:protein transport by the Tat complex"/>
    <property type="evidence" value="ECO:0007669"/>
    <property type="project" value="UniProtKB-UniRule"/>
</dbReference>
<name>A0A1B2I1J3_9BACT</name>
<evidence type="ECO:0000256" key="2">
    <source>
        <dbReference type="ARBA" id="ARBA00022692"/>
    </source>
</evidence>
<dbReference type="GO" id="GO:0009977">
    <property type="term" value="F:proton motive force dependent protein transmembrane transporter activity"/>
    <property type="evidence" value="ECO:0007669"/>
    <property type="project" value="TreeGrafter"/>
</dbReference>
<dbReference type="PRINTS" id="PR01840">
    <property type="entry name" value="TATCFAMILY"/>
</dbReference>
<dbReference type="PANTHER" id="PTHR30371:SF0">
    <property type="entry name" value="SEC-INDEPENDENT PROTEIN TRANSLOCASE PROTEIN TATC, CHLOROPLASTIC-RELATED"/>
    <property type="match status" value="1"/>
</dbReference>
<dbReference type="Proteomes" id="UP000093044">
    <property type="component" value="Chromosome"/>
</dbReference>
<evidence type="ECO:0000256" key="1">
    <source>
        <dbReference type="ARBA" id="ARBA00004141"/>
    </source>
</evidence>
<accession>A0A1B2I1J3</accession>
<keyword evidence="5" id="KW-0811">Translocation</keyword>
<dbReference type="RefSeq" id="WP_066742052.1">
    <property type="nucleotide sequence ID" value="NZ_CP016757.1"/>
</dbReference>
<comment type="subunit">
    <text evidence="5">Forms a complex with TatA.</text>
</comment>
<dbReference type="HAMAP" id="MF_00902">
    <property type="entry name" value="TatC"/>
    <property type="match status" value="1"/>
</dbReference>
<comment type="function">
    <text evidence="5">Part of the twin-arginine translocation (Tat) system that transports large folded proteins containing a characteristic twin-arginine motif in their signal peptide across membranes.</text>
</comment>
<evidence type="ECO:0000256" key="3">
    <source>
        <dbReference type="ARBA" id="ARBA00022989"/>
    </source>
</evidence>
<dbReference type="AlphaFoldDB" id="A0A1B2I1J3"/>
<dbReference type="Pfam" id="PF00902">
    <property type="entry name" value="TatC"/>
    <property type="match status" value="1"/>
</dbReference>
<gene>
    <name evidence="5" type="primary">tatC</name>
    <name evidence="6" type="ORF">BED41_01240</name>
</gene>
<protein>
    <recommendedName>
        <fullName evidence="5">Sec-independent protein translocase protein TatC</fullName>
    </recommendedName>
</protein>
<dbReference type="STRING" id="1197717.BED41_01240"/>
<dbReference type="EMBL" id="CP016757">
    <property type="protein sequence ID" value="ANZ43841.1"/>
    <property type="molecule type" value="Genomic_DNA"/>
</dbReference>
<reference evidence="6" key="1">
    <citation type="submission" date="2016-08" db="EMBL/GenBank/DDBJ databases">
        <title>Complete genome of Cloacibacillus porcorum.</title>
        <authorList>
            <person name="Looft T."/>
            <person name="Bayles D.O."/>
            <person name="Alt D.P."/>
        </authorList>
    </citation>
    <scope>NUCLEOTIDE SEQUENCE [LARGE SCALE GENOMIC DNA]</scope>
    <source>
        <strain evidence="6">CL-84</strain>
    </source>
</reference>
<keyword evidence="5" id="KW-0813">Transport</keyword>
<evidence type="ECO:0000256" key="4">
    <source>
        <dbReference type="ARBA" id="ARBA00023136"/>
    </source>
</evidence>
<sequence length="257" mass="28236">MTNDPEESLISHLEALRGALLRCVIVTAAIYPLGYLASSHVINALVRWSFPASAGTLHYFAPMEVLWVRLRLALILALLTAYPWNVLQLWRFLLPALYKKERKTLGCCILSSSLLFFCGAAFSAGLILPLMMNFSGGFATAELQPNIGLANFLNLAGWLTLAFGLMFQSPIIVLLAVRFGVVSSESLRKKRPYVMTAILIAAAVLTPPDIISQLMLAVPTWLLFELGLALAERMERKTAATVSVLIADEALRERPFG</sequence>
<keyword evidence="4 5" id="KW-0472">Membrane</keyword>